<name>A0A2T3Z7R8_TRIA4</name>
<organism evidence="2 3">
    <name type="scientific">Trichoderma asperellum (strain ATCC 204424 / CBS 433.97 / NBRC 101777)</name>
    <dbReference type="NCBI Taxonomy" id="1042311"/>
    <lineage>
        <taxon>Eukaryota</taxon>
        <taxon>Fungi</taxon>
        <taxon>Dikarya</taxon>
        <taxon>Ascomycota</taxon>
        <taxon>Pezizomycotina</taxon>
        <taxon>Sordariomycetes</taxon>
        <taxon>Hypocreomycetidae</taxon>
        <taxon>Hypocreales</taxon>
        <taxon>Hypocreaceae</taxon>
        <taxon>Trichoderma</taxon>
    </lineage>
</organism>
<keyword evidence="3" id="KW-1185">Reference proteome</keyword>
<reference evidence="2 3" key="1">
    <citation type="submission" date="2016-07" db="EMBL/GenBank/DDBJ databases">
        <title>Multiple horizontal gene transfer events from other fungi enriched the ability of initially mycotrophic Trichoderma (Ascomycota) to feed on dead plant biomass.</title>
        <authorList>
            <consortium name="DOE Joint Genome Institute"/>
            <person name="Aerts A."/>
            <person name="Atanasova L."/>
            <person name="Chenthamara K."/>
            <person name="Zhang J."/>
            <person name="Grujic M."/>
            <person name="Henrissat B."/>
            <person name="Kuo A."/>
            <person name="Salamov A."/>
            <person name="Lipzen A."/>
            <person name="Labutti K."/>
            <person name="Barry K."/>
            <person name="Miao Y."/>
            <person name="Rahimi M.J."/>
            <person name="Shen Q."/>
            <person name="Grigoriev I.V."/>
            <person name="Kubicek C.P."/>
            <person name="Druzhinina I.S."/>
        </authorList>
    </citation>
    <scope>NUCLEOTIDE SEQUENCE [LARGE SCALE GENOMIC DNA]</scope>
    <source>
        <strain evidence="2 3">CBS 433.97</strain>
    </source>
</reference>
<feature type="non-terminal residue" evidence="2">
    <location>
        <position position="87"/>
    </location>
</feature>
<feature type="compositionally biased region" description="Basic residues" evidence="1">
    <location>
        <begin position="64"/>
        <end position="76"/>
    </location>
</feature>
<feature type="non-terminal residue" evidence="2">
    <location>
        <position position="1"/>
    </location>
</feature>
<proteinExistence type="predicted"/>
<sequence>FFLTSRCVQRWSFLCVCAWRWVAREHVRLSAGCLRIFLRRTRLVLSRLFGMTILACISEEGPRGKTKWNKKVHGGRVVRPPRGLWGQ</sequence>
<feature type="region of interest" description="Disordered" evidence="1">
    <location>
        <begin position="64"/>
        <end position="87"/>
    </location>
</feature>
<dbReference type="Proteomes" id="UP000240493">
    <property type="component" value="Unassembled WGS sequence"/>
</dbReference>
<dbReference type="EMBL" id="KZ679262">
    <property type="protein sequence ID" value="PTB40854.1"/>
    <property type="molecule type" value="Genomic_DNA"/>
</dbReference>
<dbReference type="AlphaFoldDB" id="A0A2T3Z7R8"/>
<accession>A0A2T3Z7R8</accession>
<evidence type="ECO:0000313" key="3">
    <source>
        <dbReference type="Proteomes" id="UP000240493"/>
    </source>
</evidence>
<evidence type="ECO:0000313" key="2">
    <source>
        <dbReference type="EMBL" id="PTB40854.1"/>
    </source>
</evidence>
<protein>
    <submittedName>
        <fullName evidence="2">Uncharacterized protein</fullName>
    </submittedName>
</protein>
<gene>
    <name evidence="2" type="ORF">M441DRAFT_413467</name>
</gene>
<evidence type="ECO:0000256" key="1">
    <source>
        <dbReference type="SAM" id="MobiDB-lite"/>
    </source>
</evidence>